<gene>
    <name evidence="1" type="ORF">PSQ39_21310</name>
</gene>
<evidence type="ECO:0000313" key="2">
    <source>
        <dbReference type="Proteomes" id="UP001528672"/>
    </source>
</evidence>
<dbReference type="Proteomes" id="UP001528672">
    <property type="component" value="Unassembled WGS sequence"/>
</dbReference>
<accession>A0ABT5MMV8</accession>
<organism evidence="1 2">
    <name type="scientific">Curvibacter microcysteis</name>
    <dbReference type="NCBI Taxonomy" id="3026419"/>
    <lineage>
        <taxon>Bacteria</taxon>
        <taxon>Pseudomonadati</taxon>
        <taxon>Pseudomonadota</taxon>
        <taxon>Betaproteobacteria</taxon>
        <taxon>Burkholderiales</taxon>
        <taxon>Comamonadaceae</taxon>
        <taxon>Curvibacter</taxon>
    </lineage>
</organism>
<protein>
    <submittedName>
        <fullName evidence="1">Uncharacterized protein</fullName>
    </submittedName>
</protein>
<sequence>MSPTTTEIRPLRSYRAVLIPKGLDLNQVETKADAGTLPTIRVKARCSDRAQAAAHHVTGLPVLRVERVEGGAA</sequence>
<reference evidence="1 2" key="1">
    <citation type="submission" date="2023-02" db="EMBL/GenBank/DDBJ databases">
        <title>Bacterial whole genome sequence for Curvibacter sp. HBC28.</title>
        <authorList>
            <person name="Le V."/>
            <person name="Ko S.-R."/>
            <person name="Ahn C.-Y."/>
            <person name="Oh H.-M."/>
        </authorList>
    </citation>
    <scope>NUCLEOTIDE SEQUENCE [LARGE SCALE GENOMIC DNA]</scope>
    <source>
        <strain evidence="1 2">HBC28</strain>
    </source>
</reference>
<keyword evidence="2" id="KW-1185">Reference proteome</keyword>
<name>A0ABT5MMV8_9BURK</name>
<comment type="caution">
    <text evidence="1">The sequence shown here is derived from an EMBL/GenBank/DDBJ whole genome shotgun (WGS) entry which is preliminary data.</text>
</comment>
<dbReference type="RefSeq" id="WP_273929656.1">
    <property type="nucleotide sequence ID" value="NZ_JAQSIO010000016.1"/>
</dbReference>
<dbReference type="EMBL" id="JAQSIO010000016">
    <property type="protein sequence ID" value="MDD0817187.1"/>
    <property type="molecule type" value="Genomic_DNA"/>
</dbReference>
<evidence type="ECO:0000313" key="1">
    <source>
        <dbReference type="EMBL" id="MDD0817187.1"/>
    </source>
</evidence>
<proteinExistence type="predicted"/>